<organism evidence="2 3">
    <name type="scientific">Actinocorallia aurantiaca</name>
    <dbReference type="NCBI Taxonomy" id="46204"/>
    <lineage>
        <taxon>Bacteria</taxon>
        <taxon>Bacillati</taxon>
        <taxon>Actinomycetota</taxon>
        <taxon>Actinomycetes</taxon>
        <taxon>Streptosporangiales</taxon>
        <taxon>Thermomonosporaceae</taxon>
        <taxon>Actinocorallia</taxon>
    </lineage>
</organism>
<comment type="caution">
    <text evidence="2">The sequence shown here is derived from an EMBL/GenBank/DDBJ whole genome shotgun (WGS) entry which is preliminary data.</text>
</comment>
<evidence type="ECO:0000256" key="1">
    <source>
        <dbReference type="SAM" id="MobiDB-lite"/>
    </source>
</evidence>
<name>A0ABN3UTY7_9ACTN</name>
<dbReference type="EMBL" id="BAAATZ010000037">
    <property type="protein sequence ID" value="GAA2738475.1"/>
    <property type="molecule type" value="Genomic_DNA"/>
</dbReference>
<dbReference type="PROSITE" id="PS51257">
    <property type="entry name" value="PROKAR_LIPOPROTEIN"/>
    <property type="match status" value="1"/>
</dbReference>
<reference evidence="2 3" key="1">
    <citation type="journal article" date="2019" name="Int. J. Syst. Evol. Microbiol.">
        <title>The Global Catalogue of Microorganisms (GCM) 10K type strain sequencing project: providing services to taxonomists for standard genome sequencing and annotation.</title>
        <authorList>
            <consortium name="The Broad Institute Genomics Platform"/>
            <consortium name="The Broad Institute Genome Sequencing Center for Infectious Disease"/>
            <person name="Wu L."/>
            <person name="Ma J."/>
        </authorList>
    </citation>
    <scope>NUCLEOTIDE SEQUENCE [LARGE SCALE GENOMIC DNA]</scope>
    <source>
        <strain evidence="2 3">JCM 8201</strain>
    </source>
</reference>
<gene>
    <name evidence="2" type="ORF">GCM10010439_72680</name>
</gene>
<proteinExistence type="predicted"/>
<dbReference type="RefSeq" id="WP_344458083.1">
    <property type="nucleotide sequence ID" value="NZ_BAAATZ010000037.1"/>
</dbReference>
<protein>
    <recommendedName>
        <fullName evidence="4">Galactose oxidase</fullName>
    </recommendedName>
</protein>
<dbReference type="SUPFAM" id="SSF117281">
    <property type="entry name" value="Kelch motif"/>
    <property type="match status" value="1"/>
</dbReference>
<dbReference type="PANTHER" id="PTHR46407">
    <property type="entry name" value="OS02G0208700 PROTEIN"/>
    <property type="match status" value="1"/>
</dbReference>
<sequence>MRRTALTTLALLALTGCSDPSPVRDPEPAAGPIRTIERAPIPSRVAHTAVWTGEEMVVWGGRGAPDKSTEPNRPPNSHATLPADGAAYDPEADSWRVLAKSPLSGRTGQNDVWTGSSLLIWGGNAKRGKLKDGASYDPAADTWTALPDAPDARSGAQTAWTGTEALFIGGSREDGVAYNPATRAWRALPDAPFHSYDWALSTWTGEEFLLFVETSGSRETKGAAYDPASDTWRTLPTGPVAAGVSSGAVWTGDRAVLFSSSSRLYSRGEKDPLDPGGAYIPKTNKWERITLSPPATTAMTGYGEPMLAGREIVQWGGARPAIAYHLDESRWRSIPVPKIPWREFPSLVWTGTEIIAWGGDSCPPAANCFALMPVEDGVALNPTRA</sequence>
<dbReference type="Gene3D" id="2.120.10.80">
    <property type="entry name" value="Kelch-type beta propeller"/>
    <property type="match status" value="2"/>
</dbReference>
<dbReference type="Proteomes" id="UP001501842">
    <property type="component" value="Unassembled WGS sequence"/>
</dbReference>
<dbReference type="PANTHER" id="PTHR46407:SF21">
    <property type="entry name" value="F-BOX_KELCH-REPEAT PROTEIN SKIP20"/>
    <property type="match status" value="1"/>
</dbReference>
<keyword evidence="3" id="KW-1185">Reference proteome</keyword>
<dbReference type="InterPro" id="IPR044595">
    <property type="entry name" value="KMD1-4"/>
</dbReference>
<evidence type="ECO:0000313" key="2">
    <source>
        <dbReference type="EMBL" id="GAA2738475.1"/>
    </source>
</evidence>
<feature type="region of interest" description="Disordered" evidence="1">
    <location>
        <begin position="60"/>
        <end position="87"/>
    </location>
</feature>
<evidence type="ECO:0000313" key="3">
    <source>
        <dbReference type="Proteomes" id="UP001501842"/>
    </source>
</evidence>
<accession>A0ABN3UTY7</accession>
<evidence type="ECO:0008006" key="4">
    <source>
        <dbReference type="Google" id="ProtNLM"/>
    </source>
</evidence>
<dbReference type="InterPro" id="IPR015915">
    <property type="entry name" value="Kelch-typ_b-propeller"/>
</dbReference>